<reference evidence="5 6" key="1">
    <citation type="journal article" date="2020" name="BMC Genomics">
        <title>Intraspecific diversification of the crop wild relative Brassica cretica Lam. using demographic model selection.</title>
        <authorList>
            <person name="Kioukis A."/>
            <person name="Michalopoulou V.A."/>
            <person name="Briers L."/>
            <person name="Pirintsos S."/>
            <person name="Studholme D.J."/>
            <person name="Pavlidis P."/>
            <person name="Sarris P.F."/>
        </authorList>
    </citation>
    <scope>NUCLEOTIDE SEQUENCE [LARGE SCALE GENOMIC DNA]</scope>
    <source>
        <strain evidence="6">cv. PFS-1207/04</strain>
    </source>
</reference>
<sequence length="277" mass="31450">MIYSYLNSSCKGRAGLKEESFYTASWACDVERNPFVVAGGLNGIIRVINVNDKMVYKDGSVRLWNVETGICILIFSGTGEVWTHVDRPGIYMEGCSIKVPNKTCRAPSSCRTTILNCNRWFGDYILSKGTANEILLWQPQIKDNSLGEDALNILLSYPINHCNHWSIKFSCDLSMNYVSIGNEKGNVYVWDFKSCPPVLVITLSIKVFDQANRYVHWNNNNGFKYDTTHTNNNFEAAHNNSSSNRFQLVFDSPPLDMASFDYRDDMHQKQQDVSTGF</sequence>
<keyword evidence="2" id="KW-0677">Repeat</keyword>
<dbReference type="InterPro" id="IPR015943">
    <property type="entry name" value="WD40/YVTN_repeat-like_dom_sf"/>
</dbReference>
<protein>
    <recommendedName>
        <fullName evidence="7">Anaphase-promoting complex subunit 4 WD40 domain-containing protein</fullName>
    </recommendedName>
</protein>
<dbReference type="EMBL" id="QGKV02000297">
    <property type="protein sequence ID" value="KAF3605039.1"/>
    <property type="molecule type" value="Genomic_DNA"/>
</dbReference>
<organism evidence="5 6">
    <name type="scientific">Brassica cretica</name>
    <name type="common">Mustard</name>
    <dbReference type="NCBI Taxonomy" id="69181"/>
    <lineage>
        <taxon>Eukaryota</taxon>
        <taxon>Viridiplantae</taxon>
        <taxon>Streptophyta</taxon>
        <taxon>Embryophyta</taxon>
        <taxon>Tracheophyta</taxon>
        <taxon>Spermatophyta</taxon>
        <taxon>Magnoliopsida</taxon>
        <taxon>eudicotyledons</taxon>
        <taxon>Gunneridae</taxon>
        <taxon>Pentapetalae</taxon>
        <taxon>rosids</taxon>
        <taxon>malvids</taxon>
        <taxon>Brassicales</taxon>
        <taxon>Brassicaceae</taxon>
        <taxon>Brassiceae</taxon>
        <taxon>Brassica</taxon>
    </lineage>
</organism>
<dbReference type="InterPro" id="IPR036322">
    <property type="entry name" value="WD40_repeat_dom_sf"/>
</dbReference>
<evidence type="ECO:0008006" key="7">
    <source>
        <dbReference type="Google" id="ProtNLM"/>
    </source>
</evidence>
<proteinExistence type="predicted"/>
<gene>
    <name evidence="5" type="ORF">DY000_02049626</name>
</gene>
<dbReference type="PANTHER" id="PTHR10253">
    <property type="entry name" value="POLYCOMB PROTEIN"/>
    <property type="match status" value="1"/>
</dbReference>
<keyword evidence="1" id="KW-0853">WD repeat</keyword>
<keyword evidence="6" id="KW-1185">Reference proteome</keyword>
<evidence type="ECO:0000256" key="1">
    <source>
        <dbReference type="ARBA" id="ARBA00022574"/>
    </source>
</evidence>
<evidence type="ECO:0000313" key="6">
    <source>
        <dbReference type="Proteomes" id="UP000266723"/>
    </source>
</evidence>
<evidence type="ECO:0000313" key="5">
    <source>
        <dbReference type="EMBL" id="KAF3605039.1"/>
    </source>
</evidence>
<dbReference type="SUPFAM" id="SSF50978">
    <property type="entry name" value="WD40 repeat-like"/>
    <property type="match status" value="1"/>
</dbReference>
<dbReference type="Gene3D" id="2.130.10.10">
    <property type="entry name" value="YVTN repeat-like/Quinoprotein amine dehydrogenase"/>
    <property type="match status" value="1"/>
</dbReference>
<evidence type="ECO:0000256" key="4">
    <source>
        <dbReference type="ARBA" id="ARBA00023163"/>
    </source>
</evidence>
<evidence type="ECO:0000256" key="3">
    <source>
        <dbReference type="ARBA" id="ARBA00023015"/>
    </source>
</evidence>
<dbReference type="Proteomes" id="UP000266723">
    <property type="component" value="Unassembled WGS sequence"/>
</dbReference>
<keyword evidence="4" id="KW-0804">Transcription</keyword>
<name>A0ABQ7EN83_BRACR</name>
<dbReference type="InterPro" id="IPR051243">
    <property type="entry name" value="PcG_WD-repeat"/>
</dbReference>
<keyword evidence="3" id="KW-0805">Transcription regulation</keyword>
<comment type="caution">
    <text evidence="5">The sequence shown here is derived from an EMBL/GenBank/DDBJ whole genome shotgun (WGS) entry which is preliminary data.</text>
</comment>
<evidence type="ECO:0000256" key="2">
    <source>
        <dbReference type="ARBA" id="ARBA00022737"/>
    </source>
</evidence>
<accession>A0ABQ7EN83</accession>